<dbReference type="Proteomes" id="UP000024329">
    <property type="component" value="Unassembled WGS sequence"/>
</dbReference>
<dbReference type="GO" id="GO:0016887">
    <property type="term" value="F:ATP hydrolysis activity"/>
    <property type="evidence" value="ECO:0007669"/>
    <property type="project" value="InterPro"/>
</dbReference>
<dbReference type="InterPro" id="IPR003959">
    <property type="entry name" value="ATPase_AAA_core"/>
</dbReference>
<dbReference type="Pfam" id="PF20469">
    <property type="entry name" value="OLD-like_TOPRIM"/>
    <property type="match status" value="1"/>
</dbReference>
<feature type="domain" description="ATPase AAA-type core" evidence="2">
    <location>
        <begin position="259"/>
        <end position="332"/>
    </location>
</feature>
<dbReference type="EMBL" id="JFYZ01000008">
    <property type="protein sequence ID" value="EZP82510.1"/>
    <property type="molecule type" value="Genomic_DNA"/>
</dbReference>
<dbReference type="eggNOG" id="COG3950">
    <property type="taxonomic scope" value="Bacteria"/>
</dbReference>
<feature type="domain" description="Endonuclease GajA/Old nuclease/RecF-like AAA" evidence="1">
    <location>
        <begin position="1"/>
        <end position="49"/>
    </location>
</feature>
<dbReference type="InterPro" id="IPR034139">
    <property type="entry name" value="TOPRIM_OLD"/>
</dbReference>
<organism evidence="4 5">
    <name type="scientific">Novosphingobium resinovorum</name>
    <dbReference type="NCBI Taxonomy" id="158500"/>
    <lineage>
        <taxon>Bacteria</taxon>
        <taxon>Pseudomonadati</taxon>
        <taxon>Pseudomonadota</taxon>
        <taxon>Alphaproteobacteria</taxon>
        <taxon>Sphingomonadales</taxon>
        <taxon>Sphingomonadaceae</taxon>
        <taxon>Novosphingobium</taxon>
    </lineage>
</organism>
<dbReference type="CDD" id="cd01026">
    <property type="entry name" value="TOPRIM_OLD"/>
    <property type="match status" value="1"/>
</dbReference>
<gene>
    <name evidence="4" type="ORF">BV97_02007</name>
</gene>
<comment type="caution">
    <text evidence="4">The sequence shown here is derived from an EMBL/GenBank/DDBJ whole genome shotgun (WGS) entry which is preliminary data.</text>
</comment>
<dbReference type="InterPro" id="IPR051396">
    <property type="entry name" value="Bact_Antivir_Def_Nuclease"/>
</dbReference>
<feature type="domain" description="OLD protein-like TOPRIM" evidence="3">
    <location>
        <begin position="374"/>
        <end position="438"/>
    </location>
</feature>
<dbReference type="SUPFAM" id="SSF52540">
    <property type="entry name" value="P-loop containing nucleoside triphosphate hydrolases"/>
    <property type="match status" value="1"/>
</dbReference>
<sequence length="530" mass="59053">MHITKVVIKNYRCLRDCKTTLNDKLNIIVGNNECGKSTLLEAIHLTLSGQINGRPLVTELHPHLFNQAAVAEYIMALQAGEAAPPPSILIELYLADNPALAVCKGTNNSLKENVPGVKLIIEFNDEYNVEYASYVADPKIIRTVPIEYYAIRLRSFADSDITPRSIPIKPSLIDASTIRNNAAASRYVVDIMKDSLSRKEQVDLALSYRLMRDRFLDEAKVAAINTELAKKKGSISSKTLSVSLDTSSRTSWETGIMPQLDEIPMTLIGKGEQNSVKIKLALETSAESHLVLIEEAENHLSHSNLNALIEHISATRGDRQLIITTHSSFVLNKLGIENVLLFGRTANATLKQLTLGTQDYFLKLPGHDTLRLILAQRAILVEGPSDELIVQAAFKKKHGKMPLEAGVDVISVRALAFKRFLEIATVLNLQADVITDNDGDIDALKKKYEGYLDKPRIKIRYDDDINHRTLEPQLLKWNDRATINDILGKDFQTDANLLNFMEANKTEVALRFFETDKTWVVPGYIEAAIG</sequence>
<evidence type="ECO:0000259" key="3">
    <source>
        <dbReference type="Pfam" id="PF20469"/>
    </source>
</evidence>
<dbReference type="GO" id="GO:0005524">
    <property type="term" value="F:ATP binding"/>
    <property type="evidence" value="ECO:0007669"/>
    <property type="project" value="InterPro"/>
</dbReference>
<accession>A0A031JZV2</accession>
<reference evidence="4 5" key="1">
    <citation type="submission" date="2014-03" db="EMBL/GenBank/DDBJ databases">
        <title>Whole genome sequence of Novosphingobium resinovorum KF1.</title>
        <authorList>
            <person name="Gan H.M."/>
            <person name="Gan H.Y."/>
            <person name="Chew T.H."/>
            <person name="Savka M.A."/>
        </authorList>
    </citation>
    <scope>NUCLEOTIDE SEQUENCE [LARGE SCALE GENOMIC DNA]</scope>
    <source>
        <strain evidence="4 5">KF1</strain>
    </source>
</reference>
<evidence type="ECO:0000313" key="5">
    <source>
        <dbReference type="Proteomes" id="UP000024329"/>
    </source>
</evidence>
<name>A0A031JZV2_9SPHN</name>
<dbReference type="RefSeq" id="WP_036525513.1">
    <property type="nucleotide sequence ID" value="NZ_JFYZ01000008.1"/>
</dbReference>
<protein>
    <submittedName>
        <fullName evidence="4">Recombination protein F</fullName>
    </submittedName>
</protein>
<dbReference type="PANTHER" id="PTHR43581:SF4">
    <property type="entry name" value="ATP_GTP PHOSPHATASE"/>
    <property type="match status" value="1"/>
</dbReference>
<dbReference type="Pfam" id="PF13304">
    <property type="entry name" value="AAA_21"/>
    <property type="match status" value="1"/>
</dbReference>
<dbReference type="PANTHER" id="PTHR43581">
    <property type="entry name" value="ATP/GTP PHOSPHATASE"/>
    <property type="match status" value="1"/>
</dbReference>
<dbReference type="InterPro" id="IPR027417">
    <property type="entry name" value="P-loop_NTPase"/>
</dbReference>
<evidence type="ECO:0000259" key="1">
    <source>
        <dbReference type="Pfam" id="PF13175"/>
    </source>
</evidence>
<proteinExistence type="predicted"/>
<dbReference type="AlphaFoldDB" id="A0A031JZV2"/>
<evidence type="ECO:0000259" key="2">
    <source>
        <dbReference type="Pfam" id="PF13304"/>
    </source>
</evidence>
<dbReference type="Gene3D" id="3.40.50.300">
    <property type="entry name" value="P-loop containing nucleotide triphosphate hydrolases"/>
    <property type="match status" value="2"/>
</dbReference>
<dbReference type="Pfam" id="PF13175">
    <property type="entry name" value="AAA_15"/>
    <property type="match status" value="1"/>
</dbReference>
<evidence type="ECO:0000313" key="4">
    <source>
        <dbReference type="EMBL" id="EZP82510.1"/>
    </source>
</evidence>
<dbReference type="InterPro" id="IPR041685">
    <property type="entry name" value="AAA_GajA/Old/RecF-like"/>
</dbReference>
<dbReference type="PATRIC" id="fig|158500.4.peg.2046"/>